<dbReference type="GO" id="GO:0016787">
    <property type="term" value="F:hydrolase activity"/>
    <property type="evidence" value="ECO:0007669"/>
    <property type="project" value="UniProtKB-KW"/>
</dbReference>
<evidence type="ECO:0000313" key="4">
    <source>
        <dbReference type="Proteomes" id="UP000297737"/>
    </source>
</evidence>
<keyword evidence="1" id="KW-0732">Signal</keyword>
<evidence type="ECO:0000313" key="3">
    <source>
        <dbReference type="EMBL" id="TFU03625.1"/>
    </source>
</evidence>
<name>A0A4Y9ENH3_9SPHN</name>
<dbReference type="EMBL" id="SIHO01000002">
    <property type="protein sequence ID" value="TFU03625.1"/>
    <property type="molecule type" value="Genomic_DNA"/>
</dbReference>
<dbReference type="RefSeq" id="WP_135246217.1">
    <property type="nucleotide sequence ID" value="NZ_SIHO01000002.1"/>
</dbReference>
<dbReference type="PANTHER" id="PTHR12277:SF79">
    <property type="entry name" value="XAA-PRO DIPEPTIDYL-PEPTIDASE-RELATED"/>
    <property type="match status" value="1"/>
</dbReference>
<protein>
    <submittedName>
        <fullName evidence="3">Alpha/beta fold hydrolase</fullName>
    </submittedName>
</protein>
<dbReference type="SUPFAM" id="SSF53474">
    <property type="entry name" value="alpha/beta-Hydrolases"/>
    <property type="match status" value="1"/>
</dbReference>
<reference evidence="3 4" key="1">
    <citation type="submission" date="2019-02" db="EMBL/GenBank/DDBJ databases">
        <title>Polymorphobacter sp. isolated from the lake at the Tibet of China.</title>
        <authorList>
            <person name="Li A."/>
        </authorList>
    </citation>
    <scope>NUCLEOTIDE SEQUENCE [LARGE SCALE GENOMIC DNA]</scope>
    <source>
        <strain evidence="3 4">DJ1R-1</strain>
    </source>
</reference>
<dbReference type="InterPro" id="IPR029058">
    <property type="entry name" value="AB_hydrolase_fold"/>
</dbReference>
<evidence type="ECO:0000256" key="1">
    <source>
        <dbReference type="SAM" id="SignalP"/>
    </source>
</evidence>
<evidence type="ECO:0000259" key="2">
    <source>
        <dbReference type="Pfam" id="PF00561"/>
    </source>
</evidence>
<keyword evidence="4" id="KW-1185">Reference proteome</keyword>
<feature type="signal peptide" evidence="1">
    <location>
        <begin position="1"/>
        <end position="16"/>
    </location>
</feature>
<feature type="chain" id="PRO_5021219387" evidence="1">
    <location>
        <begin position="17"/>
        <end position="294"/>
    </location>
</feature>
<dbReference type="Pfam" id="PF00561">
    <property type="entry name" value="Abhydrolase_1"/>
    <property type="match status" value="1"/>
</dbReference>
<dbReference type="AlphaFoldDB" id="A0A4Y9ENH3"/>
<dbReference type="OrthoDB" id="5902829at2"/>
<dbReference type="Proteomes" id="UP000297737">
    <property type="component" value="Unassembled WGS sequence"/>
</dbReference>
<sequence>MLRLLTALLLATPALAVPAALVTDPPMNAAYPADLMPLLIASHGANMNGRIYLAEGKGPHPTMLLLHGFPGVEQNGDVAQAARRAGWNVILFHYRGAWGSQGAFSIHNAIDDTQVVLDWARDPANAAKYRIDPKRIVVAGHSMGGFMTVQTAAHNTGLAGVILIDAWNPAASAAGLSNPQAQAAIVAGLAESMPPISGITAQGLLGEMAANAAGWNNEAQAPALAKAPLLIFGGTTGSGGSTGFGTVNAALAKSVEAVPGAKVTSYIWPTDHYLSDHRVALSAAIVEWLQRLPR</sequence>
<dbReference type="Gene3D" id="3.40.50.1820">
    <property type="entry name" value="alpha/beta hydrolase"/>
    <property type="match status" value="1"/>
</dbReference>
<accession>A0A4Y9ENH3</accession>
<dbReference type="InterPro" id="IPR000073">
    <property type="entry name" value="AB_hydrolase_1"/>
</dbReference>
<dbReference type="PANTHER" id="PTHR12277">
    <property type="entry name" value="ALPHA/BETA HYDROLASE DOMAIN-CONTAINING PROTEIN"/>
    <property type="match status" value="1"/>
</dbReference>
<comment type="caution">
    <text evidence="3">The sequence shown here is derived from an EMBL/GenBank/DDBJ whole genome shotgun (WGS) entry which is preliminary data.</text>
</comment>
<feature type="domain" description="AB hydrolase-1" evidence="2">
    <location>
        <begin position="61"/>
        <end position="181"/>
    </location>
</feature>
<proteinExistence type="predicted"/>
<organism evidence="3 4">
    <name type="scientific">Glacieibacterium arshaanense</name>
    <dbReference type="NCBI Taxonomy" id="2511025"/>
    <lineage>
        <taxon>Bacteria</taxon>
        <taxon>Pseudomonadati</taxon>
        <taxon>Pseudomonadota</taxon>
        <taxon>Alphaproteobacteria</taxon>
        <taxon>Sphingomonadales</taxon>
        <taxon>Sphingosinicellaceae</taxon>
        <taxon>Glacieibacterium</taxon>
    </lineage>
</organism>
<gene>
    <name evidence="3" type="ORF">EUV02_10750</name>
</gene>
<keyword evidence="3" id="KW-0378">Hydrolase</keyword>